<evidence type="ECO:0000313" key="5">
    <source>
        <dbReference type="Proteomes" id="UP000036947"/>
    </source>
</evidence>
<feature type="chain" id="PRO_5005544832" evidence="2">
    <location>
        <begin position="24"/>
        <end position="642"/>
    </location>
</feature>
<organism evidence="4 5">
    <name type="scientific">Tolypocladium ophioglossoides (strain CBS 100239)</name>
    <name type="common">Snaketongue truffleclub</name>
    <name type="synonym">Elaphocordyceps ophioglossoides</name>
    <dbReference type="NCBI Taxonomy" id="1163406"/>
    <lineage>
        <taxon>Eukaryota</taxon>
        <taxon>Fungi</taxon>
        <taxon>Dikarya</taxon>
        <taxon>Ascomycota</taxon>
        <taxon>Pezizomycotina</taxon>
        <taxon>Sordariomycetes</taxon>
        <taxon>Hypocreomycetidae</taxon>
        <taxon>Hypocreales</taxon>
        <taxon>Ophiocordycipitaceae</taxon>
        <taxon>Tolypocladium</taxon>
    </lineage>
</organism>
<comment type="caution">
    <text evidence="4">The sequence shown here is derived from an EMBL/GenBank/DDBJ whole genome shotgun (WGS) entry which is preliminary data.</text>
</comment>
<dbReference type="Gene3D" id="3.90.1300.10">
    <property type="entry name" value="Amidase signature (AS) domain"/>
    <property type="match status" value="1"/>
</dbReference>
<feature type="region of interest" description="Disordered" evidence="1">
    <location>
        <begin position="280"/>
        <end position="300"/>
    </location>
</feature>
<gene>
    <name evidence="4" type="ORF">TOPH_06258</name>
</gene>
<proteinExistence type="predicted"/>
<dbReference type="InterPro" id="IPR036928">
    <property type="entry name" value="AS_sf"/>
</dbReference>
<name>A0A0L0N5A9_TOLOC</name>
<protein>
    <submittedName>
        <fullName evidence="4">Amidase 1</fullName>
    </submittedName>
</protein>
<dbReference type="Proteomes" id="UP000036947">
    <property type="component" value="Unassembled WGS sequence"/>
</dbReference>
<evidence type="ECO:0000313" key="4">
    <source>
        <dbReference type="EMBL" id="KND89005.1"/>
    </source>
</evidence>
<sequence>MAFISSWLRSLALSLSLLAVTTSSSELVSTGLSVTLNDVYYYISPYSSGELDIHPSDLSSVPSVHGIHPVTVVQDAISESDLPDLLEDWDRIDDVFQTGFAQAIFLAGTPSTCKTNTKVLGHDDSSLILPLNSTTVPSGPYFLEIATGALYPVYRLYDDFSDSFTESLLQTPNGTFQPLSAQVPGSATLTIGVPSRLYFTKTREKPLAGVRVGVKDIYQLAGTKGSNGNRAWYSLYPKNKVTGTAIQRLIDAGAQIVGLQKSSQFANGEQATQDWVDYHSPFNPRGDGYQNPSSSSSGGGASIGSYEWLDVAVGSDTGGSIRSPSSVQRLFGNRPSHGLVSLDHVMPLSTALDTSGFLTRDPYIWDVASSILYGKNYKSLEGEKPNYPKTIYTLNWPTNPNTTANNVLISFVSRLADFVGGRTKDLNLNTAWAASRPAGAGNVTLTQLLNITYPTFISKEQTALVREPFYADYAAVHDGRRPFVNPAPLARWAFGDGLPDSALGDAIRNKTLFMDWFNSQVLPPVNDPLQCSGALLLYVGSSGGQNPRNQYGPPPTVPFGFSSGRISVFSECPDHVFPVGQVSSRSAITQHDEFFPIAVDIMAAKGCDGLLVKLAQDLVEAGIIAEPMVGQTILGGDVLMKK</sequence>
<dbReference type="InterPro" id="IPR023631">
    <property type="entry name" value="Amidase_dom"/>
</dbReference>
<feature type="signal peptide" evidence="2">
    <location>
        <begin position="1"/>
        <end position="23"/>
    </location>
</feature>
<feature type="domain" description="Amidase" evidence="3">
    <location>
        <begin position="201"/>
        <end position="361"/>
    </location>
</feature>
<evidence type="ECO:0000256" key="1">
    <source>
        <dbReference type="SAM" id="MobiDB-lite"/>
    </source>
</evidence>
<dbReference type="PANTHER" id="PTHR46310:SF7">
    <property type="entry name" value="AMIDASE 1"/>
    <property type="match status" value="1"/>
</dbReference>
<accession>A0A0L0N5A9</accession>
<dbReference type="SUPFAM" id="SSF75304">
    <property type="entry name" value="Amidase signature (AS) enzymes"/>
    <property type="match status" value="1"/>
</dbReference>
<dbReference type="PANTHER" id="PTHR46310">
    <property type="entry name" value="AMIDASE 1"/>
    <property type="match status" value="1"/>
</dbReference>
<dbReference type="EMBL" id="LFRF01000021">
    <property type="protein sequence ID" value="KND89005.1"/>
    <property type="molecule type" value="Genomic_DNA"/>
</dbReference>
<keyword evidence="5" id="KW-1185">Reference proteome</keyword>
<dbReference type="Pfam" id="PF01425">
    <property type="entry name" value="Amidase"/>
    <property type="match status" value="1"/>
</dbReference>
<evidence type="ECO:0000256" key="2">
    <source>
        <dbReference type="SAM" id="SignalP"/>
    </source>
</evidence>
<evidence type="ECO:0000259" key="3">
    <source>
        <dbReference type="Pfam" id="PF01425"/>
    </source>
</evidence>
<dbReference type="STRING" id="1163406.A0A0L0N5A9"/>
<dbReference type="OrthoDB" id="5423360at2759"/>
<dbReference type="AlphaFoldDB" id="A0A0L0N5A9"/>
<reference evidence="4 5" key="1">
    <citation type="journal article" date="2015" name="BMC Genomics">
        <title>The genome of the truffle-parasite Tolypocladium ophioglossoides and the evolution of antifungal peptaibiotics.</title>
        <authorList>
            <person name="Quandt C.A."/>
            <person name="Bushley K.E."/>
            <person name="Spatafora J.W."/>
        </authorList>
    </citation>
    <scope>NUCLEOTIDE SEQUENCE [LARGE SCALE GENOMIC DNA]</scope>
    <source>
        <strain evidence="4 5">CBS 100239</strain>
    </source>
</reference>
<keyword evidence="2" id="KW-0732">Signal</keyword>